<feature type="region of interest" description="Disordered" evidence="3">
    <location>
        <begin position="62"/>
        <end position="110"/>
    </location>
</feature>
<dbReference type="GO" id="GO:0005024">
    <property type="term" value="F:transforming growth factor beta receptor activity"/>
    <property type="evidence" value="ECO:0007669"/>
    <property type="project" value="TreeGrafter"/>
</dbReference>
<feature type="region of interest" description="Disordered" evidence="3">
    <location>
        <begin position="201"/>
        <end position="233"/>
    </location>
</feature>
<keyword evidence="2" id="KW-1015">Disulfide bond</keyword>
<evidence type="ECO:0000256" key="2">
    <source>
        <dbReference type="ARBA" id="ARBA00023157"/>
    </source>
</evidence>
<dbReference type="GO" id="GO:0005114">
    <property type="term" value="F:type II transforming growth factor beta receptor binding"/>
    <property type="evidence" value="ECO:0007669"/>
    <property type="project" value="TreeGrafter"/>
</dbReference>
<dbReference type="GO" id="GO:0017015">
    <property type="term" value="P:regulation of transforming growth factor beta receptor signaling pathway"/>
    <property type="evidence" value="ECO:0007669"/>
    <property type="project" value="TreeGrafter"/>
</dbReference>
<protein>
    <submittedName>
        <fullName evidence="5">Uncharacterized protein</fullName>
    </submittedName>
</protein>
<accession>A0AAN8HG75</accession>
<dbReference type="GO" id="GO:0005539">
    <property type="term" value="F:glycosaminoglycan binding"/>
    <property type="evidence" value="ECO:0007669"/>
    <property type="project" value="TreeGrafter"/>
</dbReference>
<dbReference type="PANTHER" id="PTHR14002">
    <property type="entry name" value="ENDOGLIN/TGF-BETA RECEPTOR TYPE III"/>
    <property type="match status" value="1"/>
</dbReference>
<comment type="caution">
    <text evidence="5">The sequence shown here is derived from an EMBL/GenBank/DDBJ whole genome shotgun (WGS) entry which is preliminary data.</text>
</comment>
<dbReference type="GO" id="GO:0001837">
    <property type="term" value="P:epithelial to mesenchymal transition"/>
    <property type="evidence" value="ECO:0007669"/>
    <property type="project" value="TreeGrafter"/>
</dbReference>
<feature type="compositionally biased region" description="Acidic residues" evidence="3">
    <location>
        <begin position="71"/>
        <end position="82"/>
    </location>
</feature>
<organism evidence="5 6">
    <name type="scientific">Champsocephalus gunnari</name>
    <name type="common">Mackerel icefish</name>
    <dbReference type="NCBI Taxonomy" id="52237"/>
    <lineage>
        <taxon>Eukaryota</taxon>
        <taxon>Metazoa</taxon>
        <taxon>Chordata</taxon>
        <taxon>Craniata</taxon>
        <taxon>Vertebrata</taxon>
        <taxon>Euteleostomi</taxon>
        <taxon>Actinopterygii</taxon>
        <taxon>Neopterygii</taxon>
        <taxon>Teleostei</taxon>
        <taxon>Neoteleostei</taxon>
        <taxon>Acanthomorphata</taxon>
        <taxon>Eupercaria</taxon>
        <taxon>Perciformes</taxon>
        <taxon>Notothenioidei</taxon>
        <taxon>Channichthyidae</taxon>
        <taxon>Champsocephalus</taxon>
    </lineage>
</organism>
<dbReference type="GO" id="GO:0007179">
    <property type="term" value="P:transforming growth factor beta receptor signaling pathway"/>
    <property type="evidence" value="ECO:0007669"/>
    <property type="project" value="TreeGrafter"/>
</dbReference>
<dbReference type="EMBL" id="JAURVH010001527">
    <property type="protein sequence ID" value="KAK5914526.1"/>
    <property type="molecule type" value="Genomic_DNA"/>
</dbReference>
<dbReference type="InterPro" id="IPR042235">
    <property type="entry name" value="ZP-C_dom"/>
</dbReference>
<keyword evidence="1" id="KW-0732">Signal</keyword>
<gene>
    <name evidence="5" type="ORF">CgunFtcFv8_008963</name>
</gene>
<keyword evidence="4" id="KW-1133">Transmembrane helix</keyword>
<dbReference type="Gene3D" id="2.60.40.4100">
    <property type="entry name" value="Zona pellucida, ZP-C domain"/>
    <property type="match status" value="1"/>
</dbReference>
<dbReference type="GO" id="GO:0016477">
    <property type="term" value="P:cell migration"/>
    <property type="evidence" value="ECO:0007669"/>
    <property type="project" value="TreeGrafter"/>
</dbReference>
<feature type="transmembrane region" description="Helical" evidence="4">
    <location>
        <begin position="239"/>
        <end position="262"/>
    </location>
</feature>
<evidence type="ECO:0000313" key="5">
    <source>
        <dbReference type="EMBL" id="KAK5914526.1"/>
    </source>
</evidence>
<name>A0AAN8HG75_CHAGU</name>
<keyword evidence="4" id="KW-0812">Transmembrane</keyword>
<dbReference type="AlphaFoldDB" id="A0AAN8HG75"/>
<evidence type="ECO:0000313" key="6">
    <source>
        <dbReference type="Proteomes" id="UP001331515"/>
    </source>
</evidence>
<keyword evidence="4" id="KW-0472">Membrane</keyword>
<evidence type="ECO:0000256" key="1">
    <source>
        <dbReference type="ARBA" id="ARBA00022729"/>
    </source>
</evidence>
<reference evidence="5 6" key="1">
    <citation type="journal article" date="2023" name="Mol. Biol. Evol.">
        <title>Genomics of Secondarily Temperate Adaptation in the Only Non-Antarctic Icefish.</title>
        <authorList>
            <person name="Rivera-Colon A.G."/>
            <person name="Rayamajhi N."/>
            <person name="Minhas B.F."/>
            <person name="Madrigal G."/>
            <person name="Bilyk K.T."/>
            <person name="Yoon V."/>
            <person name="Hune M."/>
            <person name="Gregory S."/>
            <person name="Cheng C.H.C."/>
            <person name="Catchen J.M."/>
        </authorList>
    </citation>
    <scope>NUCLEOTIDE SEQUENCE [LARGE SCALE GENOMIC DNA]</scope>
    <source>
        <tissue evidence="5">White muscle</tissue>
    </source>
</reference>
<dbReference type="Proteomes" id="UP001331515">
    <property type="component" value="Unassembled WGS sequence"/>
</dbReference>
<sequence length="302" mass="33046">MPNHYASYSLLICDPSLLQISAKGSFIEVVEVKSCAVSPLSDSKKSPFWSVISDGCSSDQSLTLTAKAKDEDDDGELEEEREERDGPETGRNGEVQQLKVNRRGREAPEPIEKKEAVREEMHPLRFSFILRPVYNNSVQFLHCSLLLCASESTRGESTKETGHTDCEDEQRIPPLVSRSTRHQCETRNLSRPMVVTVPISSLAPKPLHPPAGPTPKRLSVPPVTSPDPEHSGAAEQTGMLMGVVFIAFVMGVSLMGGVWCIYKYTGARPASPGRESHLTANTREGHTIYNLLSAADQSSSSV</sequence>
<evidence type="ECO:0000256" key="4">
    <source>
        <dbReference type="SAM" id="Phobius"/>
    </source>
</evidence>
<dbReference type="PANTHER" id="PTHR14002:SF56">
    <property type="entry name" value="TRANSFORMING GROWTH FACTOR BETA RECEPTOR TYPE 3-LIKE ISOFORM X1"/>
    <property type="match status" value="1"/>
</dbReference>
<proteinExistence type="predicted"/>
<keyword evidence="6" id="KW-1185">Reference proteome</keyword>
<dbReference type="GO" id="GO:0050431">
    <property type="term" value="F:transforming growth factor beta binding"/>
    <property type="evidence" value="ECO:0007669"/>
    <property type="project" value="TreeGrafter"/>
</dbReference>
<evidence type="ECO:0000256" key="3">
    <source>
        <dbReference type="SAM" id="MobiDB-lite"/>
    </source>
</evidence>